<keyword evidence="1" id="KW-0812">Transmembrane</keyword>
<proteinExistence type="predicted"/>
<evidence type="ECO:0008006" key="4">
    <source>
        <dbReference type="Google" id="ProtNLM"/>
    </source>
</evidence>
<dbReference type="EMBL" id="JANBVO010000064">
    <property type="protein sequence ID" value="KAJ9131739.1"/>
    <property type="molecule type" value="Genomic_DNA"/>
</dbReference>
<evidence type="ECO:0000313" key="2">
    <source>
        <dbReference type="EMBL" id="KAJ9131739.1"/>
    </source>
</evidence>
<dbReference type="Gene3D" id="3.50.4.10">
    <property type="entry name" value="Hepatocyte Growth Factor"/>
    <property type="match status" value="1"/>
</dbReference>
<evidence type="ECO:0000313" key="3">
    <source>
        <dbReference type="Proteomes" id="UP001174694"/>
    </source>
</evidence>
<dbReference type="AlphaFoldDB" id="A0AA38RAB3"/>
<keyword evidence="1" id="KW-0472">Membrane</keyword>
<keyword evidence="1" id="KW-1133">Transmembrane helix</keyword>
<name>A0AA38RAB3_9PEZI</name>
<dbReference type="Proteomes" id="UP001174694">
    <property type="component" value="Unassembled WGS sequence"/>
</dbReference>
<comment type="caution">
    <text evidence="2">The sequence shown here is derived from an EMBL/GenBank/DDBJ whole genome shotgun (WGS) entry which is preliminary data.</text>
</comment>
<reference evidence="2" key="1">
    <citation type="submission" date="2022-07" db="EMBL/GenBank/DDBJ databases">
        <title>Fungi with potential for degradation of polypropylene.</title>
        <authorList>
            <person name="Gostincar C."/>
        </authorList>
    </citation>
    <scope>NUCLEOTIDE SEQUENCE</scope>
    <source>
        <strain evidence="2">EXF-13308</strain>
    </source>
</reference>
<organism evidence="2 3">
    <name type="scientific">Pleurostoma richardsiae</name>
    <dbReference type="NCBI Taxonomy" id="41990"/>
    <lineage>
        <taxon>Eukaryota</taxon>
        <taxon>Fungi</taxon>
        <taxon>Dikarya</taxon>
        <taxon>Ascomycota</taxon>
        <taxon>Pezizomycotina</taxon>
        <taxon>Sordariomycetes</taxon>
        <taxon>Sordariomycetidae</taxon>
        <taxon>Calosphaeriales</taxon>
        <taxon>Pleurostomataceae</taxon>
        <taxon>Pleurostoma</taxon>
    </lineage>
</organism>
<accession>A0AA38RAB3</accession>
<evidence type="ECO:0000256" key="1">
    <source>
        <dbReference type="SAM" id="Phobius"/>
    </source>
</evidence>
<sequence>MNPHQQVLLPHGTELGGAYYYHSTQGAVPEKGSVMSSSQPTAAYPALQDPHYQQYPAAHSTHAPQYSHPAIAPAASLPRTTILGMKKSIWIAVFAITALLLALIIGLGAGLGVSQRNLHKKELELATARANASAAESSLAALATVVVTLTHSSTATFPSTTAVPTNIDCPASNNTFYTSNSGGRRFERFCGIDYSGKGQADDLGSVKTTSMDLCMDACAKKASCTGCGWGVLDGDTGDAHSCWLKANLSNSHNATADWAFAVLLSH</sequence>
<gene>
    <name evidence="2" type="ORF">NKR23_g11580</name>
</gene>
<keyword evidence="3" id="KW-1185">Reference proteome</keyword>
<protein>
    <recommendedName>
        <fullName evidence="4">Apple domain-containing protein</fullName>
    </recommendedName>
</protein>
<feature type="transmembrane region" description="Helical" evidence="1">
    <location>
        <begin position="89"/>
        <end position="113"/>
    </location>
</feature>